<evidence type="ECO:0000256" key="1">
    <source>
        <dbReference type="ARBA" id="ARBA00001947"/>
    </source>
</evidence>
<reference evidence="6 7" key="1">
    <citation type="submission" date="2016-06" db="EMBL/GenBank/DDBJ databases">
        <title>Genome sequence of Clostridium acetireducens DSM 10703.</title>
        <authorList>
            <person name="Poehlein A."/>
            <person name="Fluechter S."/>
            <person name="Duerre P."/>
            <person name="Daniel R."/>
        </authorList>
    </citation>
    <scope>NUCLEOTIDE SEQUENCE [LARGE SCALE GENOMIC DNA]</scope>
    <source>
        <strain evidence="6 7">DSM 10703</strain>
    </source>
</reference>
<sequence length="197" mass="21671">MEIKVLPVGAYEANCYILLDENTKEAAVIDPGDSGKFIIDTIKDLKCKVKYIILTHGHLDHTGAVDDLKKEFNAPVCINEKDEKLASKSSFIFGEIKSDKYIKEGDILEIGNIKLKCIETPGHTPGGMSFLVDNIVFTGDTLFFCSIGRTDFEGGDYSTIINSIKTKLTVLPDDTIVLPGHGPKSSIKNEKMNNPFL</sequence>
<gene>
    <name evidence="6" type="ORF">CLOACE_18600</name>
</gene>
<keyword evidence="7" id="KW-1185">Reference proteome</keyword>
<dbReference type="OrthoDB" id="9802248at2"/>
<dbReference type="PANTHER" id="PTHR46233:SF3">
    <property type="entry name" value="HYDROXYACYLGLUTATHIONE HYDROLASE GLOC"/>
    <property type="match status" value="1"/>
</dbReference>
<dbReference type="Pfam" id="PF00753">
    <property type="entry name" value="Lactamase_B"/>
    <property type="match status" value="1"/>
</dbReference>
<dbReference type="SUPFAM" id="SSF56281">
    <property type="entry name" value="Metallo-hydrolase/oxidoreductase"/>
    <property type="match status" value="1"/>
</dbReference>
<evidence type="ECO:0000256" key="2">
    <source>
        <dbReference type="ARBA" id="ARBA00022723"/>
    </source>
</evidence>
<organism evidence="6 7">
    <name type="scientific">Clostridium acetireducens DSM 10703</name>
    <dbReference type="NCBI Taxonomy" id="1121290"/>
    <lineage>
        <taxon>Bacteria</taxon>
        <taxon>Bacillati</taxon>
        <taxon>Bacillota</taxon>
        <taxon>Clostridia</taxon>
        <taxon>Eubacteriales</taxon>
        <taxon>Clostridiaceae</taxon>
        <taxon>Clostridium</taxon>
    </lineage>
</organism>
<dbReference type="PATRIC" id="fig|1121290.3.peg.1879"/>
<dbReference type="EC" id="3.-.-.-" evidence="6"/>
<dbReference type="Gene3D" id="3.60.15.10">
    <property type="entry name" value="Ribonuclease Z/Hydroxyacylglutathione hydrolase-like"/>
    <property type="match status" value="1"/>
</dbReference>
<dbReference type="CDD" id="cd06262">
    <property type="entry name" value="metallo-hydrolase-like_MBL-fold"/>
    <property type="match status" value="1"/>
</dbReference>
<dbReference type="EMBL" id="LZFO01000032">
    <property type="protein sequence ID" value="OFI05242.1"/>
    <property type="molecule type" value="Genomic_DNA"/>
</dbReference>
<evidence type="ECO:0000256" key="3">
    <source>
        <dbReference type="ARBA" id="ARBA00022801"/>
    </source>
</evidence>
<dbReference type="SMART" id="SM00849">
    <property type="entry name" value="Lactamase_B"/>
    <property type="match status" value="1"/>
</dbReference>
<dbReference type="GO" id="GO:0016787">
    <property type="term" value="F:hydrolase activity"/>
    <property type="evidence" value="ECO:0007669"/>
    <property type="project" value="UniProtKB-KW"/>
</dbReference>
<dbReference type="InterPro" id="IPR036866">
    <property type="entry name" value="RibonucZ/Hydroxyglut_hydro"/>
</dbReference>
<dbReference type="AlphaFoldDB" id="A0A1E8EWW3"/>
<dbReference type="GO" id="GO:0046872">
    <property type="term" value="F:metal ion binding"/>
    <property type="evidence" value="ECO:0007669"/>
    <property type="project" value="UniProtKB-KW"/>
</dbReference>
<dbReference type="InterPro" id="IPR001279">
    <property type="entry name" value="Metallo-B-lactamas"/>
</dbReference>
<keyword evidence="4" id="KW-0862">Zinc</keyword>
<keyword evidence="3 6" id="KW-0378">Hydrolase</keyword>
<evidence type="ECO:0000259" key="5">
    <source>
        <dbReference type="SMART" id="SM00849"/>
    </source>
</evidence>
<proteinExistence type="predicted"/>
<dbReference type="RefSeq" id="WP_070110827.1">
    <property type="nucleotide sequence ID" value="NZ_LZFO01000032.1"/>
</dbReference>
<dbReference type="InterPro" id="IPR051453">
    <property type="entry name" value="MBL_Glyoxalase_II"/>
</dbReference>
<evidence type="ECO:0000313" key="7">
    <source>
        <dbReference type="Proteomes" id="UP000175744"/>
    </source>
</evidence>
<dbReference type="Proteomes" id="UP000175744">
    <property type="component" value="Unassembled WGS sequence"/>
</dbReference>
<accession>A0A1E8EWW3</accession>
<protein>
    <submittedName>
        <fullName evidence="6">Putative metallo-hydrolase</fullName>
        <ecNumber evidence="6">3.-.-.-</ecNumber>
    </submittedName>
</protein>
<name>A0A1E8EWW3_9CLOT</name>
<evidence type="ECO:0000313" key="6">
    <source>
        <dbReference type="EMBL" id="OFI05242.1"/>
    </source>
</evidence>
<comment type="caution">
    <text evidence="6">The sequence shown here is derived from an EMBL/GenBank/DDBJ whole genome shotgun (WGS) entry which is preliminary data.</text>
</comment>
<dbReference type="STRING" id="1121290.CLAOCE_18600"/>
<evidence type="ECO:0000256" key="4">
    <source>
        <dbReference type="ARBA" id="ARBA00022833"/>
    </source>
</evidence>
<comment type="cofactor">
    <cofactor evidence="1">
        <name>Zn(2+)</name>
        <dbReference type="ChEBI" id="CHEBI:29105"/>
    </cofactor>
</comment>
<feature type="domain" description="Metallo-beta-lactamase" evidence="5">
    <location>
        <begin position="12"/>
        <end position="181"/>
    </location>
</feature>
<keyword evidence="2" id="KW-0479">Metal-binding</keyword>
<dbReference type="PANTHER" id="PTHR46233">
    <property type="entry name" value="HYDROXYACYLGLUTATHIONE HYDROLASE GLOC"/>
    <property type="match status" value="1"/>
</dbReference>